<feature type="domain" description="RNase H type-1" evidence="1">
    <location>
        <begin position="158"/>
        <end position="269"/>
    </location>
</feature>
<dbReference type="InterPro" id="IPR012337">
    <property type="entry name" value="RNaseH-like_sf"/>
</dbReference>
<dbReference type="Pfam" id="PF13456">
    <property type="entry name" value="RVT_3"/>
    <property type="match status" value="1"/>
</dbReference>
<dbReference type="GO" id="GO:0003676">
    <property type="term" value="F:nucleic acid binding"/>
    <property type="evidence" value="ECO:0007669"/>
    <property type="project" value="InterPro"/>
</dbReference>
<gene>
    <name evidence="2" type="ORF">BVC80_8879g43</name>
</gene>
<evidence type="ECO:0000313" key="2">
    <source>
        <dbReference type="EMBL" id="OVA10898.1"/>
    </source>
</evidence>
<sequence>MRNKAEVQTPQGFGLRFSPAQPGTDQEILVGSLRETQDHLFLYYEAAKRIWFGSPIGLHCQSPNTIMTLLDLFVFWLEVKDDVDIFIMACNIVWPIWKARNHVVFLKKKINAHIFITSAQAMFNEHNSRNREINTSTPSTIQLHQRWIPPPIGSIKVNFDGATGINAIAAGVVIQNNVGMVLACQNIFEGNHLGEDKAIEAEARACLKGIELARTLNSSLIILEGDSQTLINILKGRSSNTPWRIRSIISDSYIPRRANSVAHCLAKLALSARGCNSWTPRCISDLVLSNMMDLPVY</sequence>
<dbReference type="AlphaFoldDB" id="A0A200QK60"/>
<dbReference type="Proteomes" id="UP000195402">
    <property type="component" value="Unassembled WGS sequence"/>
</dbReference>
<protein>
    <recommendedName>
        <fullName evidence="1">RNase H type-1 domain-containing protein</fullName>
    </recommendedName>
</protein>
<evidence type="ECO:0000313" key="3">
    <source>
        <dbReference type="Proteomes" id="UP000195402"/>
    </source>
</evidence>
<dbReference type="PANTHER" id="PTHR47074:SF11">
    <property type="entry name" value="REVERSE TRANSCRIPTASE-LIKE PROTEIN"/>
    <property type="match status" value="1"/>
</dbReference>
<name>A0A200QK60_MACCD</name>
<dbReference type="InterPro" id="IPR002156">
    <property type="entry name" value="RNaseH_domain"/>
</dbReference>
<dbReference type="EMBL" id="MVGT01001783">
    <property type="protein sequence ID" value="OVA10898.1"/>
    <property type="molecule type" value="Genomic_DNA"/>
</dbReference>
<proteinExistence type="predicted"/>
<dbReference type="OrthoDB" id="1906820at2759"/>
<comment type="caution">
    <text evidence="2">The sequence shown here is derived from an EMBL/GenBank/DDBJ whole genome shotgun (WGS) entry which is preliminary data.</text>
</comment>
<keyword evidence="3" id="KW-1185">Reference proteome</keyword>
<dbReference type="InterPro" id="IPR044730">
    <property type="entry name" value="RNase_H-like_dom_plant"/>
</dbReference>
<dbReference type="PANTHER" id="PTHR47074">
    <property type="entry name" value="BNAC02G40300D PROTEIN"/>
    <property type="match status" value="1"/>
</dbReference>
<evidence type="ECO:0000259" key="1">
    <source>
        <dbReference type="Pfam" id="PF13456"/>
    </source>
</evidence>
<dbReference type="OMA" id="RINTDWG"/>
<organism evidence="2 3">
    <name type="scientific">Macleaya cordata</name>
    <name type="common">Five-seeded plume-poppy</name>
    <name type="synonym">Bocconia cordata</name>
    <dbReference type="NCBI Taxonomy" id="56857"/>
    <lineage>
        <taxon>Eukaryota</taxon>
        <taxon>Viridiplantae</taxon>
        <taxon>Streptophyta</taxon>
        <taxon>Embryophyta</taxon>
        <taxon>Tracheophyta</taxon>
        <taxon>Spermatophyta</taxon>
        <taxon>Magnoliopsida</taxon>
        <taxon>Ranunculales</taxon>
        <taxon>Papaveraceae</taxon>
        <taxon>Papaveroideae</taxon>
        <taxon>Macleaya</taxon>
    </lineage>
</organism>
<dbReference type="InterPro" id="IPR052929">
    <property type="entry name" value="RNase_H-like_EbsB-rel"/>
</dbReference>
<dbReference type="InParanoid" id="A0A200QK60"/>
<dbReference type="InterPro" id="IPR036397">
    <property type="entry name" value="RNaseH_sf"/>
</dbReference>
<dbReference type="CDD" id="cd06222">
    <property type="entry name" value="RNase_H_like"/>
    <property type="match status" value="1"/>
</dbReference>
<dbReference type="SUPFAM" id="SSF53098">
    <property type="entry name" value="Ribonuclease H-like"/>
    <property type="match status" value="1"/>
</dbReference>
<dbReference type="GO" id="GO:0004523">
    <property type="term" value="F:RNA-DNA hybrid ribonuclease activity"/>
    <property type="evidence" value="ECO:0007669"/>
    <property type="project" value="InterPro"/>
</dbReference>
<accession>A0A200QK60</accession>
<dbReference type="STRING" id="56857.A0A200QK60"/>
<reference evidence="2 3" key="1">
    <citation type="journal article" date="2017" name="Mol. Plant">
        <title>The Genome of Medicinal Plant Macleaya cordata Provides New Insights into Benzylisoquinoline Alkaloids Metabolism.</title>
        <authorList>
            <person name="Liu X."/>
            <person name="Liu Y."/>
            <person name="Huang P."/>
            <person name="Ma Y."/>
            <person name="Qing Z."/>
            <person name="Tang Q."/>
            <person name="Cao H."/>
            <person name="Cheng P."/>
            <person name="Zheng Y."/>
            <person name="Yuan Z."/>
            <person name="Zhou Y."/>
            <person name="Liu J."/>
            <person name="Tang Z."/>
            <person name="Zhuo Y."/>
            <person name="Zhang Y."/>
            <person name="Yu L."/>
            <person name="Huang J."/>
            <person name="Yang P."/>
            <person name="Peng Q."/>
            <person name="Zhang J."/>
            <person name="Jiang W."/>
            <person name="Zhang Z."/>
            <person name="Lin K."/>
            <person name="Ro D.K."/>
            <person name="Chen X."/>
            <person name="Xiong X."/>
            <person name="Shang Y."/>
            <person name="Huang S."/>
            <person name="Zeng J."/>
        </authorList>
    </citation>
    <scope>NUCLEOTIDE SEQUENCE [LARGE SCALE GENOMIC DNA]</scope>
    <source>
        <strain evidence="3">cv. BLH2017</strain>
        <tissue evidence="2">Root</tissue>
    </source>
</reference>
<dbReference type="Gene3D" id="3.30.420.10">
    <property type="entry name" value="Ribonuclease H-like superfamily/Ribonuclease H"/>
    <property type="match status" value="1"/>
</dbReference>